<dbReference type="WBParaSite" id="jg5885.2">
    <property type="protein sequence ID" value="jg5885.2"/>
    <property type="gene ID" value="jg5885"/>
</dbReference>
<accession>A0A915EHA3</accession>
<protein>
    <submittedName>
        <fullName evidence="2">Uncharacterized protein</fullName>
    </submittedName>
</protein>
<sequence>MADSVTYSNRAQTLLNLEECLQLAPNSVEVKNLLKEAIQKSWNVKSPIKRKHGSDVAIDRIYAFLQLISDWLEWTQLKNSTALLAGFEQLS</sequence>
<dbReference type="AlphaFoldDB" id="A0A915EHA3"/>
<name>A0A915EHA3_9BILA</name>
<organism evidence="1 2">
    <name type="scientific">Ditylenchus dipsaci</name>
    <dbReference type="NCBI Taxonomy" id="166011"/>
    <lineage>
        <taxon>Eukaryota</taxon>
        <taxon>Metazoa</taxon>
        <taxon>Ecdysozoa</taxon>
        <taxon>Nematoda</taxon>
        <taxon>Chromadorea</taxon>
        <taxon>Rhabditida</taxon>
        <taxon>Tylenchina</taxon>
        <taxon>Tylenchomorpha</taxon>
        <taxon>Sphaerularioidea</taxon>
        <taxon>Anguinidae</taxon>
        <taxon>Anguininae</taxon>
        <taxon>Ditylenchus</taxon>
    </lineage>
</organism>
<evidence type="ECO:0000313" key="1">
    <source>
        <dbReference type="Proteomes" id="UP000887574"/>
    </source>
</evidence>
<proteinExistence type="predicted"/>
<evidence type="ECO:0000313" key="2">
    <source>
        <dbReference type="WBParaSite" id="jg5885.2"/>
    </source>
</evidence>
<dbReference type="Proteomes" id="UP000887574">
    <property type="component" value="Unplaced"/>
</dbReference>
<reference evidence="2" key="1">
    <citation type="submission" date="2022-11" db="UniProtKB">
        <authorList>
            <consortium name="WormBaseParasite"/>
        </authorList>
    </citation>
    <scope>IDENTIFICATION</scope>
</reference>
<keyword evidence="1" id="KW-1185">Reference proteome</keyword>